<keyword evidence="3 8" id="KW-1134">Transmembrane beta strand</keyword>
<proteinExistence type="inferred from homology"/>
<reference evidence="13" key="2">
    <citation type="submission" date="2020-09" db="EMBL/GenBank/DDBJ databases">
        <authorList>
            <person name="Sun Q."/>
            <person name="Kim S."/>
        </authorList>
    </citation>
    <scope>NUCLEOTIDE SEQUENCE</scope>
    <source>
        <strain evidence="13">KCTC 32422</strain>
    </source>
</reference>
<keyword evidence="14" id="KW-1185">Reference proteome</keyword>
<dbReference type="InterPro" id="IPR037066">
    <property type="entry name" value="Plug_dom_sf"/>
</dbReference>
<dbReference type="PROSITE" id="PS00695">
    <property type="entry name" value="ENT_VIR_OMP_2"/>
    <property type="match status" value="1"/>
</dbReference>
<comment type="subcellular location">
    <subcellularLocation>
        <location evidence="1 8">Cell outer membrane</location>
        <topology evidence="1 8">Multi-pass membrane protein</topology>
    </subcellularLocation>
</comment>
<dbReference type="SUPFAM" id="SSF56935">
    <property type="entry name" value="Porins"/>
    <property type="match status" value="1"/>
</dbReference>
<dbReference type="Gene3D" id="2.40.170.20">
    <property type="entry name" value="TonB-dependent receptor, beta-barrel domain"/>
    <property type="match status" value="1"/>
</dbReference>
<feature type="domain" description="TonB-dependent receptor-like beta-barrel" evidence="11">
    <location>
        <begin position="442"/>
        <end position="924"/>
    </location>
</feature>
<keyword evidence="5 9" id="KW-0798">TonB box</keyword>
<dbReference type="PANTHER" id="PTHR40980">
    <property type="entry name" value="PLUG DOMAIN-CONTAINING PROTEIN"/>
    <property type="match status" value="1"/>
</dbReference>
<evidence type="ECO:0000256" key="5">
    <source>
        <dbReference type="ARBA" id="ARBA00023077"/>
    </source>
</evidence>
<dbReference type="PROSITE" id="PS52016">
    <property type="entry name" value="TONB_DEPENDENT_REC_3"/>
    <property type="match status" value="1"/>
</dbReference>
<feature type="chain" id="PRO_5037839020" evidence="10">
    <location>
        <begin position="40"/>
        <end position="967"/>
    </location>
</feature>
<keyword evidence="4 8" id="KW-0812">Transmembrane</keyword>
<dbReference type="Pfam" id="PF07715">
    <property type="entry name" value="Plug"/>
    <property type="match status" value="1"/>
</dbReference>
<feature type="domain" description="TonB-dependent receptor plug" evidence="12">
    <location>
        <begin position="73"/>
        <end position="176"/>
    </location>
</feature>
<evidence type="ECO:0000259" key="12">
    <source>
        <dbReference type="Pfam" id="PF07715"/>
    </source>
</evidence>
<sequence length="967" mass="104152">MALRVDSRDAGVRLPRTYRFGLTAASALALAAFAPQALAQDAPGTDAAEVTDEDGGILVTGIRFSIANSVNTKRNADSIVEAVSAEDIGKLPDQSIAESIARLPGLAAQRVNGRAQVISLRGLSPDFTTTLLNGRQQASSGDNRSVEFDQYPSELLSSVVIYKTPDASIAGMGLAGSADLRTVRPLEYGKTAIALNLRGELNTGGKLNDDVRNWGWRGSASWIGQNEAGTLGWALGYAHLDSPTQTRHTKLYNYETFCCGIDGNISPAGARSSSFVTGQEVFAYSRENKRDALIGILEFEPSEAIHSTLDLYYSRFKQREVMRGSQWFSNVWADSQTFTNVGTTTIGGTSVGVTGTTNGVAPQLRNDYNTRDDKLFSVGWNNELALGESTTLVADLSYSRNKRDESITETYQGYGTGATAATQNANRTFDSIAWDFTDALSGSGGFPRFDEGLNYADASKVSLGDRAPWGGWGHDGATKEPQVIEKVWAIDLGIKRDLGEGFFRSVELGGNYTRRTKTKTVAEYDLFLKNGRAQTLVGSQYLLDPTSLGFAGMGNVLAIDLKQALPVYYDKTVYVDPNTFDKAWGIEEDIFTARAKVQLEAGPLRGNIGLQMVHQKQQSDGSAINTAVTPRVVTPVSKSASYTDWLPSLNLILDLGGGHRLRLAASKVLARPRMDEMRASFIPSFSNPCAGAGGSSVNCQPGGTINPWNGNGGNALLEPWRAKAIDVAYEWYIDKSSYVSIAGFHKHLDNYIYTQSQKFDFTGLQMPTTAIIPAGVTVSTLGQINQPANGKGGYIQGIELSGALGLGKLVSVLDGFGIIGSYAYTKSNLRPTASTNAATVQATRIPGLSGTVWNLTGYFEKDGFQARASYRYRSAFKGEVVQLFAARGATEILADKQLDAQIGYTFGEDSSLSGLSILLQANNLTDSPYRTRLGVDGGGAKTADGSFLPETYEKYGRQFLVGFGYRF</sequence>
<dbReference type="AlphaFoldDB" id="A0A918RN32"/>
<keyword evidence="10" id="KW-0732">Signal</keyword>
<dbReference type="PANTHER" id="PTHR40980:SF3">
    <property type="entry name" value="TONB-DEPENDENT RECEPTOR-LIKE BETA-BARREL DOMAIN-CONTAINING PROTEIN"/>
    <property type="match status" value="1"/>
</dbReference>
<dbReference type="InterPro" id="IPR000758">
    <property type="entry name" value="Enterovir_OMP"/>
</dbReference>
<evidence type="ECO:0000256" key="4">
    <source>
        <dbReference type="ARBA" id="ARBA00022692"/>
    </source>
</evidence>
<evidence type="ECO:0000256" key="8">
    <source>
        <dbReference type="PROSITE-ProRule" id="PRU01360"/>
    </source>
</evidence>
<dbReference type="Pfam" id="PF00593">
    <property type="entry name" value="TonB_dep_Rec_b-barrel"/>
    <property type="match status" value="1"/>
</dbReference>
<evidence type="ECO:0000256" key="1">
    <source>
        <dbReference type="ARBA" id="ARBA00004571"/>
    </source>
</evidence>
<dbReference type="GO" id="GO:0009279">
    <property type="term" value="C:cell outer membrane"/>
    <property type="evidence" value="ECO:0007669"/>
    <property type="project" value="UniProtKB-SubCell"/>
</dbReference>
<dbReference type="InterPro" id="IPR010104">
    <property type="entry name" value="TonB_rcpt_bac"/>
</dbReference>
<dbReference type="NCBIfam" id="TIGR01782">
    <property type="entry name" value="TonB-Xanth-Caul"/>
    <property type="match status" value="1"/>
</dbReference>
<dbReference type="Proteomes" id="UP000634139">
    <property type="component" value="Unassembled WGS sequence"/>
</dbReference>
<comment type="caution">
    <text evidence="13">The sequence shown here is derived from an EMBL/GenBank/DDBJ whole genome shotgun (WGS) entry which is preliminary data.</text>
</comment>
<evidence type="ECO:0000256" key="2">
    <source>
        <dbReference type="ARBA" id="ARBA00022448"/>
    </source>
</evidence>
<evidence type="ECO:0000259" key="11">
    <source>
        <dbReference type="Pfam" id="PF00593"/>
    </source>
</evidence>
<keyword evidence="6 8" id="KW-0472">Membrane</keyword>
<evidence type="ECO:0000256" key="7">
    <source>
        <dbReference type="ARBA" id="ARBA00023237"/>
    </source>
</evidence>
<gene>
    <name evidence="13" type="ORF">GCM10011617_22920</name>
</gene>
<name>A0A918RN32_9SPHN</name>
<organism evidence="13 14">
    <name type="scientific">Novosphingobium arvoryzae</name>
    <dbReference type="NCBI Taxonomy" id="1256514"/>
    <lineage>
        <taxon>Bacteria</taxon>
        <taxon>Pseudomonadati</taxon>
        <taxon>Pseudomonadota</taxon>
        <taxon>Alphaproteobacteria</taxon>
        <taxon>Sphingomonadales</taxon>
        <taxon>Sphingomonadaceae</taxon>
        <taxon>Novosphingobium</taxon>
    </lineage>
</organism>
<dbReference type="InterPro" id="IPR036942">
    <property type="entry name" value="Beta-barrel_TonB_sf"/>
</dbReference>
<keyword evidence="13" id="KW-0675">Receptor</keyword>
<keyword evidence="2 8" id="KW-0813">Transport</keyword>
<dbReference type="Gene3D" id="2.170.130.10">
    <property type="entry name" value="TonB-dependent receptor, plug domain"/>
    <property type="match status" value="1"/>
</dbReference>
<dbReference type="InterPro" id="IPR000531">
    <property type="entry name" value="Beta-barrel_TonB"/>
</dbReference>
<dbReference type="InterPro" id="IPR012910">
    <property type="entry name" value="Plug_dom"/>
</dbReference>
<dbReference type="EMBL" id="BMZD01000005">
    <property type="protein sequence ID" value="GHA01577.1"/>
    <property type="molecule type" value="Genomic_DNA"/>
</dbReference>
<dbReference type="GO" id="GO:0044384">
    <property type="term" value="C:host outer membrane"/>
    <property type="evidence" value="ECO:0007669"/>
    <property type="project" value="InterPro"/>
</dbReference>
<dbReference type="CDD" id="cd01347">
    <property type="entry name" value="ligand_gated_channel"/>
    <property type="match status" value="1"/>
</dbReference>
<dbReference type="InterPro" id="IPR039426">
    <property type="entry name" value="TonB-dep_rcpt-like"/>
</dbReference>
<accession>A0A918RN32</accession>
<evidence type="ECO:0000256" key="6">
    <source>
        <dbReference type="ARBA" id="ARBA00023136"/>
    </source>
</evidence>
<keyword evidence="7 8" id="KW-0998">Cell outer membrane</keyword>
<evidence type="ECO:0000313" key="14">
    <source>
        <dbReference type="Proteomes" id="UP000634139"/>
    </source>
</evidence>
<dbReference type="RefSeq" id="WP_189541648.1">
    <property type="nucleotide sequence ID" value="NZ_BMZD01000005.1"/>
</dbReference>
<evidence type="ECO:0000313" key="13">
    <source>
        <dbReference type="EMBL" id="GHA01577.1"/>
    </source>
</evidence>
<reference evidence="13" key="1">
    <citation type="journal article" date="2014" name="Int. J. Syst. Evol. Microbiol.">
        <title>Complete genome sequence of Corynebacterium casei LMG S-19264T (=DSM 44701T), isolated from a smear-ripened cheese.</title>
        <authorList>
            <consortium name="US DOE Joint Genome Institute (JGI-PGF)"/>
            <person name="Walter F."/>
            <person name="Albersmeier A."/>
            <person name="Kalinowski J."/>
            <person name="Ruckert C."/>
        </authorList>
    </citation>
    <scope>NUCLEOTIDE SEQUENCE</scope>
    <source>
        <strain evidence="13">KCTC 32422</strain>
    </source>
</reference>
<evidence type="ECO:0000256" key="9">
    <source>
        <dbReference type="RuleBase" id="RU003357"/>
    </source>
</evidence>
<evidence type="ECO:0000256" key="10">
    <source>
        <dbReference type="SAM" id="SignalP"/>
    </source>
</evidence>
<protein>
    <submittedName>
        <fullName evidence="13">TonB-dependent receptor</fullName>
    </submittedName>
</protein>
<feature type="signal peptide" evidence="10">
    <location>
        <begin position="1"/>
        <end position="39"/>
    </location>
</feature>
<evidence type="ECO:0000256" key="3">
    <source>
        <dbReference type="ARBA" id="ARBA00022452"/>
    </source>
</evidence>
<comment type="similarity">
    <text evidence="8 9">Belongs to the TonB-dependent receptor family.</text>
</comment>